<sequence length="55" mass="6507">MTFKKNDPKPTHIENDGTYWLCQEGNWYWWRDSVGWCGYIGKVNKAFLGNKRPLG</sequence>
<comment type="caution">
    <text evidence="1">The sequence shown here is derived from an EMBL/GenBank/DDBJ whole genome shotgun (WGS) entry which is preliminary data.</text>
</comment>
<keyword evidence="2" id="KW-1185">Reference proteome</keyword>
<evidence type="ECO:0000313" key="2">
    <source>
        <dbReference type="Proteomes" id="UP001339883"/>
    </source>
</evidence>
<dbReference type="RefSeq" id="WP_325774168.1">
    <property type="nucleotide sequence ID" value="NZ_VTDN01000001.1"/>
</dbReference>
<dbReference type="EMBL" id="VTDN01000001">
    <property type="protein sequence ID" value="MEB5475515.1"/>
    <property type="molecule type" value="Genomic_DNA"/>
</dbReference>
<organism evidence="1 2">
    <name type="scientific">Acinetobacter pollinis</name>
    <dbReference type="NCBI Taxonomy" id="2605270"/>
    <lineage>
        <taxon>Bacteria</taxon>
        <taxon>Pseudomonadati</taxon>
        <taxon>Pseudomonadota</taxon>
        <taxon>Gammaproteobacteria</taxon>
        <taxon>Moraxellales</taxon>
        <taxon>Moraxellaceae</taxon>
        <taxon>Acinetobacter</taxon>
    </lineage>
</organism>
<proteinExistence type="predicted"/>
<dbReference type="Proteomes" id="UP001339883">
    <property type="component" value="Unassembled WGS sequence"/>
</dbReference>
<reference evidence="1 2" key="1">
    <citation type="submission" date="2019-08" db="EMBL/GenBank/DDBJ databases">
        <title>Five species of Acinetobacter isolated from floral nectar and animal pollinators.</title>
        <authorList>
            <person name="Hendry T.A."/>
        </authorList>
    </citation>
    <scope>NUCLEOTIDE SEQUENCE [LARGE SCALE GENOMIC DNA]</scope>
    <source>
        <strain evidence="1 2">MD18.27</strain>
    </source>
</reference>
<accession>A0ABU6DNS5</accession>
<name>A0ABU6DNS5_9GAMM</name>
<gene>
    <name evidence="1" type="ORF">I2F25_00360</name>
</gene>
<protein>
    <submittedName>
        <fullName evidence="1">Uncharacterized protein</fullName>
    </submittedName>
</protein>
<evidence type="ECO:0000313" key="1">
    <source>
        <dbReference type="EMBL" id="MEB5475515.1"/>
    </source>
</evidence>